<evidence type="ECO:0000256" key="3">
    <source>
        <dbReference type="ARBA" id="ARBA00023002"/>
    </source>
</evidence>
<dbReference type="Pfam" id="PF00881">
    <property type="entry name" value="Nitroreductase"/>
    <property type="match status" value="2"/>
</dbReference>
<dbReference type="InterPro" id="IPR000415">
    <property type="entry name" value="Nitroreductase-like"/>
</dbReference>
<sequence>MMKALKAPIKRMIKETIPIYCARSKKLSVLYYLLFDKSFARESQAVLAGRVKHVKEAKEIKANYFLLVRNTHRIEKGLLMRPRRAVFGKDYIEETIDSFEGICKLQSTTDTNLQLKWFKDVLSAYFESAGEEDPFVYKLGQRYHRILQECMPPTNIPDGKAEAKSVPYVRLEEHRSNISFEDFYQLCRQRRSVRWFLDIPVPREMIDKAILAANQAPSACNRQPFEFRIFDEAQLVKEGINLPMGTKGYGHSIPVFIVLVGNLDAYFDERDRHVMYIDASLASMSFMLALETMGLSSCAINWPDIESREQKMDKFLMLKPYQRALMCMGVGYPDPEGLVAFSEKRPLDQIRRYN</sequence>
<dbReference type="InterPro" id="IPR029479">
    <property type="entry name" value="Nitroreductase"/>
</dbReference>
<dbReference type="RefSeq" id="WP_130856131.1">
    <property type="nucleotide sequence ID" value="NZ_JBHLWO010000001.1"/>
</dbReference>
<keyword evidence="6" id="KW-1185">Reference proteome</keyword>
<dbReference type="PANTHER" id="PTHR23026:SF90">
    <property type="entry name" value="IODOTYROSINE DEIODINASE 1"/>
    <property type="match status" value="1"/>
</dbReference>
<evidence type="ECO:0000313" key="5">
    <source>
        <dbReference type="EMBL" id="MFC0318033.1"/>
    </source>
</evidence>
<feature type="domain" description="Nitroreductase" evidence="4">
    <location>
        <begin position="188"/>
        <end position="234"/>
    </location>
</feature>
<name>A0ABV6HGL1_9SPHI</name>
<dbReference type="InterPro" id="IPR050627">
    <property type="entry name" value="Nitroreductase/BluB"/>
</dbReference>
<reference evidence="5 6" key="1">
    <citation type="submission" date="2024-09" db="EMBL/GenBank/DDBJ databases">
        <authorList>
            <person name="Sun Q."/>
            <person name="Mori K."/>
        </authorList>
    </citation>
    <scope>NUCLEOTIDE SEQUENCE [LARGE SCALE GENOMIC DNA]</scope>
    <source>
        <strain evidence="5 6">CCM 7765</strain>
    </source>
</reference>
<evidence type="ECO:0000256" key="1">
    <source>
        <dbReference type="ARBA" id="ARBA00022630"/>
    </source>
</evidence>
<organism evidence="5 6">
    <name type="scientific">Olivibacter oleidegradans</name>
    <dbReference type="NCBI Taxonomy" id="760123"/>
    <lineage>
        <taxon>Bacteria</taxon>
        <taxon>Pseudomonadati</taxon>
        <taxon>Bacteroidota</taxon>
        <taxon>Sphingobacteriia</taxon>
        <taxon>Sphingobacteriales</taxon>
        <taxon>Sphingobacteriaceae</taxon>
        <taxon>Olivibacter</taxon>
    </lineage>
</organism>
<dbReference type="SUPFAM" id="SSF55469">
    <property type="entry name" value="FMN-dependent nitroreductase-like"/>
    <property type="match status" value="1"/>
</dbReference>
<feature type="domain" description="Nitroreductase" evidence="4">
    <location>
        <begin position="252"/>
        <end position="332"/>
    </location>
</feature>
<dbReference type="EMBL" id="JBHLWO010000001">
    <property type="protein sequence ID" value="MFC0318033.1"/>
    <property type="molecule type" value="Genomic_DNA"/>
</dbReference>
<dbReference type="Gene3D" id="3.40.109.10">
    <property type="entry name" value="NADH Oxidase"/>
    <property type="match status" value="1"/>
</dbReference>
<comment type="caution">
    <text evidence="5">The sequence shown here is derived from an EMBL/GenBank/DDBJ whole genome shotgun (WGS) entry which is preliminary data.</text>
</comment>
<accession>A0ABV6HGL1</accession>
<keyword evidence="3" id="KW-0560">Oxidoreductase</keyword>
<dbReference type="CDD" id="cd02062">
    <property type="entry name" value="Nitro_FMN_reductase"/>
    <property type="match status" value="1"/>
</dbReference>
<evidence type="ECO:0000313" key="6">
    <source>
        <dbReference type="Proteomes" id="UP001589774"/>
    </source>
</evidence>
<proteinExistence type="predicted"/>
<keyword evidence="1" id="KW-0285">Flavoprotein</keyword>
<dbReference type="Proteomes" id="UP001589774">
    <property type="component" value="Unassembled WGS sequence"/>
</dbReference>
<dbReference type="PANTHER" id="PTHR23026">
    <property type="entry name" value="NADPH NITROREDUCTASE"/>
    <property type="match status" value="1"/>
</dbReference>
<gene>
    <name evidence="5" type="ORF">ACFFI0_06920</name>
</gene>
<protein>
    <submittedName>
        <fullName evidence="5">Nitroreductase family protein</fullName>
    </submittedName>
</protein>
<evidence type="ECO:0000259" key="4">
    <source>
        <dbReference type="Pfam" id="PF00881"/>
    </source>
</evidence>
<keyword evidence="2" id="KW-0288">FMN</keyword>
<evidence type="ECO:0000256" key="2">
    <source>
        <dbReference type="ARBA" id="ARBA00022643"/>
    </source>
</evidence>